<keyword evidence="2" id="KW-1185">Reference proteome</keyword>
<evidence type="ECO:0000313" key="2">
    <source>
        <dbReference type="Proteomes" id="UP000828048"/>
    </source>
</evidence>
<sequence>MSSKRFVEVFKEKYIPQAIKDAKCSEFLNLKQRVPMPVPDYEAEFTNLSKYGSHIIDTNVKKAQKFEDGLLTEIRFVVRPLCLPTHADLVYRALLVEQRREEVRRISEYKKRKNMDGGKKAAPHNTKKQNIGRTISACAICGKNHSDVCWRTMQRTQGKIAPTCITCGKTHSRPGHIQRNCLRKLTGAPLGNSGRQTTGQQAGANKKFGAN</sequence>
<protein>
    <submittedName>
        <fullName evidence="1">Uncharacterized protein</fullName>
    </submittedName>
</protein>
<comment type="caution">
    <text evidence="1">The sequence shown here is derived from an EMBL/GenBank/DDBJ whole genome shotgun (WGS) entry which is preliminary data.</text>
</comment>
<accession>A0ACB7Z472</accession>
<dbReference type="Proteomes" id="UP000828048">
    <property type="component" value="Chromosome 4"/>
</dbReference>
<gene>
    <name evidence="1" type="ORF">Vadar_004843</name>
</gene>
<evidence type="ECO:0000313" key="1">
    <source>
        <dbReference type="EMBL" id="KAH7859737.1"/>
    </source>
</evidence>
<proteinExistence type="predicted"/>
<organism evidence="1 2">
    <name type="scientific">Vaccinium darrowii</name>
    <dbReference type="NCBI Taxonomy" id="229202"/>
    <lineage>
        <taxon>Eukaryota</taxon>
        <taxon>Viridiplantae</taxon>
        <taxon>Streptophyta</taxon>
        <taxon>Embryophyta</taxon>
        <taxon>Tracheophyta</taxon>
        <taxon>Spermatophyta</taxon>
        <taxon>Magnoliopsida</taxon>
        <taxon>eudicotyledons</taxon>
        <taxon>Gunneridae</taxon>
        <taxon>Pentapetalae</taxon>
        <taxon>asterids</taxon>
        <taxon>Ericales</taxon>
        <taxon>Ericaceae</taxon>
        <taxon>Vaccinioideae</taxon>
        <taxon>Vaccinieae</taxon>
        <taxon>Vaccinium</taxon>
    </lineage>
</organism>
<dbReference type="EMBL" id="CM037154">
    <property type="protein sequence ID" value="KAH7859737.1"/>
    <property type="molecule type" value="Genomic_DNA"/>
</dbReference>
<reference evidence="1 2" key="1">
    <citation type="journal article" date="2021" name="Hortic Res">
        <title>High-quality reference genome and annotation aids understanding of berry development for evergreen blueberry (Vaccinium darrowii).</title>
        <authorList>
            <person name="Yu J."/>
            <person name="Hulse-Kemp A.M."/>
            <person name="Babiker E."/>
            <person name="Staton M."/>
        </authorList>
    </citation>
    <scope>NUCLEOTIDE SEQUENCE [LARGE SCALE GENOMIC DNA]</scope>
    <source>
        <strain evidence="2">cv. NJ 8807/NJ 8810</strain>
        <tissue evidence="1">Young leaf</tissue>
    </source>
</reference>
<name>A0ACB7Z472_9ERIC</name>